<dbReference type="Proteomes" id="UP000017938">
    <property type="component" value="Unassembled WGS sequence"/>
</dbReference>
<gene>
    <name evidence="1" type="ORF">BN580_02027</name>
</gene>
<proteinExistence type="predicted"/>
<dbReference type="AlphaFoldDB" id="R6UZT2"/>
<organism evidence="1 2">
    <name type="scientific">Candidatus Colimorpha enterica</name>
    <dbReference type="NCBI Taxonomy" id="3083063"/>
    <lineage>
        <taxon>Bacteria</taxon>
        <taxon>Pseudomonadati</taxon>
        <taxon>Bacteroidota</taxon>
        <taxon>Bacteroidia</taxon>
        <taxon>Bacteroidales</taxon>
        <taxon>Candidatus Colimorpha</taxon>
    </lineage>
</organism>
<dbReference type="STRING" id="1263015.BN580_02027"/>
<dbReference type="Gene3D" id="3.40.50.300">
    <property type="entry name" value="P-loop containing nucleotide triphosphate hydrolases"/>
    <property type="match status" value="1"/>
</dbReference>
<evidence type="ECO:0000313" key="2">
    <source>
        <dbReference type="Proteomes" id="UP000017938"/>
    </source>
</evidence>
<comment type="caution">
    <text evidence="1">The sequence shown here is derived from an EMBL/GenBank/DDBJ whole genome shotgun (WGS) entry which is preliminary data.</text>
</comment>
<dbReference type="SUPFAM" id="SSF53795">
    <property type="entry name" value="PEP carboxykinase-like"/>
    <property type="match status" value="1"/>
</dbReference>
<reference evidence="1" key="1">
    <citation type="submission" date="2012-11" db="EMBL/GenBank/DDBJ databases">
        <title>Dependencies among metagenomic species, viruses, plasmids and units of genetic variation.</title>
        <authorList>
            <person name="Nielsen H.B."/>
            <person name="Almeida M."/>
            <person name="Juncker A.S."/>
            <person name="Rasmussen S."/>
            <person name="Li J."/>
            <person name="Sunagawa S."/>
            <person name="Plichta D."/>
            <person name="Gautier L."/>
            <person name="Le Chatelier E."/>
            <person name="Peletier E."/>
            <person name="Bonde I."/>
            <person name="Nielsen T."/>
            <person name="Manichanh C."/>
            <person name="Arumugam M."/>
            <person name="Batto J."/>
            <person name="Santos M.B.Q.D."/>
            <person name="Blom N."/>
            <person name="Borruel N."/>
            <person name="Burgdorf K.S."/>
            <person name="Boumezbeur F."/>
            <person name="Casellas F."/>
            <person name="Dore J."/>
            <person name="Guarner F."/>
            <person name="Hansen T."/>
            <person name="Hildebrand F."/>
            <person name="Kaas R.S."/>
            <person name="Kennedy S."/>
            <person name="Kristiansen K."/>
            <person name="Kultima J.R."/>
            <person name="Leonard P."/>
            <person name="Levenez F."/>
            <person name="Lund O."/>
            <person name="Moumen B."/>
            <person name="Le Paslier D."/>
            <person name="Pons N."/>
            <person name="Pedersen O."/>
            <person name="Prifti E."/>
            <person name="Qin J."/>
            <person name="Raes J."/>
            <person name="Tap J."/>
            <person name="Tims S."/>
            <person name="Ussery D.W."/>
            <person name="Yamada T."/>
            <person name="MetaHit consortium"/>
            <person name="Renault P."/>
            <person name="Sicheritz-Ponten T."/>
            <person name="Bork P."/>
            <person name="Wang J."/>
            <person name="Brunak S."/>
            <person name="Ehrlich S.D."/>
        </authorList>
    </citation>
    <scope>NUCLEOTIDE SEQUENCE [LARGE SCALE GENOMIC DNA]</scope>
</reference>
<accession>R6UZT2</accession>
<dbReference type="EMBL" id="CBFW010000337">
    <property type="protein sequence ID" value="CDC76032.1"/>
    <property type="molecule type" value="Genomic_DNA"/>
</dbReference>
<dbReference type="InterPro" id="IPR027417">
    <property type="entry name" value="P-loop_NTPase"/>
</dbReference>
<sequence>MKRYYGFAGVGLALDLPDGEDFSEGRELPVFACEPRAGMTDVTVRIADRLIMPEGKIRAALPNMTEYDCGDAIVRCFGALSDGADNSGIIAEYRESGIRITMKRSVYRKITASAVLETIGTERLVGMAGGAILHSSFIEVGGKAVLFTAPSGTGKSTQAELWRENRGAVVINGDRSVLRIIDSVPCASGLPYSGSSGICLNRTLPLRAIVYIEQAHENSVTRLHGFAAFRKVWEGVCVNTWDTAQVSRASDIVRKIVTSVPVCLQKCTPDLRAVEELEREDVFFLGR</sequence>
<protein>
    <recommendedName>
        <fullName evidence="3">HPr kinase</fullName>
    </recommendedName>
</protein>
<evidence type="ECO:0008006" key="3">
    <source>
        <dbReference type="Google" id="ProtNLM"/>
    </source>
</evidence>
<evidence type="ECO:0000313" key="1">
    <source>
        <dbReference type="EMBL" id="CDC76032.1"/>
    </source>
</evidence>
<name>R6UZT2_9BACT</name>